<dbReference type="InterPro" id="IPR036226">
    <property type="entry name" value="LipOase_C_sf"/>
</dbReference>
<dbReference type="Gene3D" id="1.10.630.10">
    <property type="entry name" value="Cytochrome P450"/>
    <property type="match status" value="1"/>
</dbReference>
<dbReference type="SUPFAM" id="SSF48264">
    <property type="entry name" value="Cytochrome P450"/>
    <property type="match status" value="1"/>
</dbReference>
<gene>
    <name evidence="8" type="ORF">SPRG_09117</name>
</gene>
<name>A0A067CEQ5_SAPPC</name>
<evidence type="ECO:0000256" key="2">
    <source>
        <dbReference type="ARBA" id="ARBA00022617"/>
    </source>
</evidence>
<keyword evidence="4" id="KW-0560">Oxidoreductase</keyword>
<dbReference type="GO" id="GO:0016705">
    <property type="term" value="F:oxidoreductase activity, acting on paired donors, with incorporation or reduction of molecular oxygen"/>
    <property type="evidence" value="ECO:0007669"/>
    <property type="project" value="InterPro"/>
</dbReference>
<dbReference type="RefSeq" id="XP_012203945.1">
    <property type="nucleotide sequence ID" value="XM_012348555.1"/>
</dbReference>
<evidence type="ECO:0000256" key="3">
    <source>
        <dbReference type="ARBA" id="ARBA00022723"/>
    </source>
</evidence>
<dbReference type="Proteomes" id="UP000030745">
    <property type="component" value="Unassembled WGS sequence"/>
</dbReference>
<dbReference type="PROSITE" id="PS51393">
    <property type="entry name" value="LIPOXYGENASE_3"/>
    <property type="match status" value="1"/>
</dbReference>
<dbReference type="Gene3D" id="1.20.245.10">
    <property type="entry name" value="Lipoxygenase-1, Domain 5"/>
    <property type="match status" value="1"/>
</dbReference>
<comment type="similarity">
    <text evidence="1">Belongs to the cytochrome P450 family.</text>
</comment>
<dbReference type="SUPFAM" id="SSF48484">
    <property type="entry name" value="Lipoxigenase"/>
    <property type="match status" value="1"/>
</dbReference>
<organism evidence="8 9">
    <name type="scientific">Saprolegnia parasitica (strain CBS 223.65)</name>
    <dbReference type="NCBI Taxonomy" id="695850"/>
    <lineage>
        <taxon>Eukaryota</taxon>
        <taxon>Sar</taxon>
        <taxon>Stramenopiles</taxon>
        <taxon>Oomycota</taxon>
        <taxon>Saprolegniomycetes</taxon>
        <taxon>Saprolegniales</taxon>
        <taxon>Saprolegniaceae</taxon>
        <taxon>Saprolegnia</taxon>
    </lineage>
</organism>
<feature type="domain" description="Lipoxygenase" evidence="7">
    <location>
        <begin position="674"/>
        <end position="832"/>
    </location>
</feature>
<protein>
    <recommendedName>
        <fullName evidence="7">Lipoxygenase domain-containing protein</fullName>
    </recommendedName>
</protein>
<dbReference type="Pfam" id="PF00067">
    <property type="entry name" value="p450"/>
    <property type="match status" value="1"/>
</dbReference>
<evidence type="ECO:0000256" key="6">
    <source>
        <dbReference type="ARBA" id="ARBA00023033"/>
    </source>
</evidence>
<dbReference type="InterPro" id="IPR001128">
    <property type="entry name" value="Cyt_P450"/>
</dbReference>
<dbReference type="VEuPathDB" id="FungiDB:SPRG_09117"/>
<keyword evidence="2" id="KW-0349">Heme</keyword>
<keyword evidence="6" id="KW-0503">Monooxygenase</keyword>
<evidence type="ECO:0000256" key="5">
    <source>
        <dbReference type="ARBA" id="ARBA00023004"/>
    </source>
</evidence>
<keyword evidence="3" id="KW-0479">Metal-binding</keyword>
<dbReference type="GO" id="GO:0004497">
    <property type="term" value="F:monooxygenase activity"/>
    <property type="evidence" value="ECO:0007669"/>
    <property type="project" value="UniProtKB-KW"/>
</dbReference>
<dbReference type="EMBL" id="KK583233">
    <property type="protein sequence ID" value="KDO25287.1"/>
    <property type="molecule type" value="Genomic_DNA"/>
</dbReference>
<dbReference type="STRING" id="695850.A0A067CEQ5"/>
<dbReference type="KEGG" id="spar:SPRG_09117"/>
<dbReference type="Pfam" id="PF00305">
    <property type="entry name" value="Lipoxygenase"/>
    <property type="match status" value="1"/>
</dbReference>
<proteinExistence type="inferred from homology"/>
<dbReference type="GO" id="GO:0016702">
    <property type="term" value="F:oxidoreductase activity, acting on single donors with incorporation of molecular oxygen, incorporation of two atoms of oxygen"/>
    <property type="evidence" value="ECO:0007669"/>
    <property type="project" value="InterPro"/>
</dbReference>
<keyword evidence="9" id="KW-1185">Reference proteome</keyword>
<evidence type="ECO:0000256" key="1">
    <source>
        <dbReference type="ARBA" id="ARBA00010617"/>
    </source>
</evidence>
<dbReference type="GO" id="GO:0005506">
    <property type="term" value="F:iron ion binding"/>
    <property type="evidence" value="ECO:0007669"/>
    <property type="project" value="InterPro"/>
</dbReference>
<dbReference type="CDD" id="cd00302">
    <property type="entry name" value="cytochrome_P450"/>
    <property type="match status" value="1"/>
</dbReference>
<evidence type="ECO:0000259" key="7">
    <source>
        <dbReference type="PROSITE" id="PS51393"/>
    </source>
</evidence>
<dbReference type="OrthoDB" id="61078at2759"/>
<evidence type="ECO:0000313" key="8">
    <source>
        <dbReference type="EMBL" id="KDO25287.1"/>
    </source>
</evidence>
<reference evidence="8 9" key="1">
    <citation type="journal article" date="2013" name="PLoS Genet.">
        <title>Distinctive expansion of potential virulence genes in the genome of the oomycete fish pathogen Saprolegnia parasitica.</title>
        <authorList>
            <person name="Jiang R.H."/>
            <person name="de Bruijn I."/>
            <person name="Haas B.J."/>
            <person name="Belmonte R."/>
            <person name="Lobach L."/>
            <person name="Christie J."/>
            <person name="van den Ackerveken G."/>
            <person name="Bottin A."/>
            <person name="Bulone V."/>
            <person name="Diaz-Moreno S.M."/>
            <person name="Dumas B."/>
            <person name="Fan L."/>
            <person name="Gaulin E."/>
            <person name="Govers F."/>
            <person name="Grenville-Briggs L.J."/>
            <person name="Horner N.R."/>
            <person name="Levin J.Z."/>
            <person name="Mammella M."/>
            <person name="Meijer H.J."/>
            <person name="Morris P."/>
            <person name="Nusbaum C."/>
            <person name="Oome S."/>
            <person name="Phillips A.J."/>
            <person name="van Rooyen D."/>
            <person name="Rzeszutek E."/>
            <person name="Saraiva M."/>
            <person name="Secombes C.J."/>
            <person name="Seidl M.F."/>
            <person name="Snel B."/>
            <person name="Stassen J.H."/>
            <person name="Sykes S."/>
            <person name="Tripathy S."/>
            <person name="van den Berg H."/>
            <person name="Vega-Arreguin J.C."/>
            <person name="Wawra S."/>
            <person name="Young S.K."/>
            <person name="Zeng Q."/>
            <person name="Dieguez-Uribeondo J."/>
            <person name="Russ C."/>
            <person name="Tyler B.M."/>
            <person name="van West P."/>
        </authorList>
    </citation>
    <scope>NUCLEOTIDE SEQUENCE [LARGE SCALE GENOMIC DNA]</scope>
    <source>
        <strain evidence="8 9">CBS 223.65</strain>
    </source>
</reference>
<dbReference type="InterPro" id="IPR036396">
    <property type="entry name" value="Cyt_P450_sf"/>
</dbReference>
<dbReference type="PANTHER" id="PTHR24286:SF384">
    <property type="entry name" value="P450, PUTATIVE (EUROFUNG)-RELATED"/>
    <property type="match status" value="1"/>
</dbReference>
<dbReference type="OMA" id="WVANCIT"/>
<dbReference type="GeneID" id="24131310"/>
<keyword evidence="5" id="KW-0408">Iron</keyword>
<evidence type="ECO:0000313" key="9">
    <source>
        <dbReference type="Proteomes" id="UP000030745"/>
    </source>
</evidence>
<sequence length="972" mass="108474">MGNLSSTGAMHGDVHMDKMVMYLDSDRSAMMDGDLFVLEKALATEKVVGFCGPEALKVFDANLRNGTFVRHGALPSGLNELLGPVLPTTDGDAHARKKKLVLAAFSGAQLAAYSPLIRTTIQKEHAKWAAHGASMSLVANAKVLTYKLSLLLILGLEDNYDNSRELLDTYMLALRNSVRRADPTGVRSRDELIRTMINPALATSHDRVHAGTPKPCALDYLVAAGCLSDDDLRTELFHLLCMSLGGLECWVANCITAAASSADVLAQLTAGRDAFMTKYPAEADRWSHLSDLGYVNSYIQEVKRTYVAGPSHMYARATKETDVHTSEGTFRVPKGCLVAAALDGTNKHPSVWANPTKFDPSRFSSTKVDMAFGFCPHAIGAVADRRCAGEELSTLILQSFMVSLFDFMWKMLPHQDYTLDTTLVNPMPKGGLMVVGFHRRTDLSASMVEVAGSEEDWKFLSLPDAKVYRDDKETLHDMFADERLDLWTHLMLKLLGKKQSMWNRPFANQAITVPKYQKTLPKITLYGLKIQIPTEDEDWPADPWNEVAMVKFLRDSCPLGDDFEHTWLPGEDMERYVMSKVGSMWPRVNVHWNDRYSDRALELLVFNGLGQHLVTKLPTAHDDGSYYGICLDFMQALDVRPGYAKYGADAYFNAKGKVTKIIRLGKTVHPGDDDWEYAKLCFRGSLQTKVTALDHLLGIHITVANGLVTSTREQLPPTHPLRRLLKPFTFRSVIINYNASYALFWPKGMLHRAFSLSVEGMQQTWELGLANFKYETFPEHKARQNIDTTTLPYHEDGMDFWLIVRGFVGSYIDLYYPCDESLTQDTAVQAFWSYLKATLPPNSIRPLSKDNIKDFVAHAIFLVSSMHNHLGTIAEYVSDPAFCPSAWVEGELAGRPGPCVRGALIMAATGFTQPSIKEDFSHIMLDENAKAVCRKFTADVCAYAAVVEARNSKRQHPYQAFNPNTMEMAVSI</sequence>
<dbReference type="GO" id="GO:0020037">
    <property type="term" value="F:heme binding"/>
    <property type="evidence" value="ECO:0007669"/>
    <property type="project" value="InterPro"/>
</dbReference>
<evidence type="ECO:0000256" key="4">
    <source>
        <dbReference type="ARBA" id="ARBA00023002"/>
    </source>
</evidence>
<dbReference type="GO" id="GO:0016125">
    <property type="term" value="P:sterol metabolic process"/>
    <property type="evidence" value="ECO:0007669"/>
    <property type="project" value="TreeGrafter"/>
</dbReference>
<dbReference type="PANTHER" id="PTHR24286">
    <property type="entry name" value="CYTOCHROME P450 26"/>
    <property type="match status" value="1"/>
</dbReference>
<dbReference type="AlphaFoldDB" id="A0A067CEQ5"/>
<dbReference type="InterPro" id="IPR013819">
    <property type="entry name" value="LipOase_C"/>
</dbReference>
<accession>A0A067CEQ5</accession>